<accession>A0A6G0T282</accession>
<proteinExistence type="predicted"/>
<evidence type="ECO:0000313" key="2">
    <source>
        <dbReference type="Proteomes" id="UP000475862"/>
    </source>
</evidence>
<dbReference type="AlphaFoldDB" id="A0A6G0T282"/>
<keyword evidence="2" id="KW-1185">Reference proteome</keyword>
<comment type="caution">
    <text evidence="1">The sequence shown here is derived from an EMBL/GenBank/DDBJ whole genome shotgun (WGS) entry which is preliminary data.</text>
</comment>
<dbReference type="Proteomes" id="UP000475862">
    <property type="component" value="Unassembled WGS sequence"/>
</dbReference>
<dbReference type="EMBL" id="VYZN01000065">
    <property type="protein sequence ID" value="KAE9524612.1"/>
    <property type="molecule type" value="Genomic_DNA"/>
</dbReference>
<evidence type="ECO:0000313" key="1">
    <source>
        <dbReference type="EMBL" id="KAE9524612.1"/>
    </source>
</evidence>
<sequence length="221" mass="25422">MTIHVSLTDSYLYIQGIQITIEELLFDLKVLHYKLYFRSTIYVKDANNTSPELIWCVTKKNIYPSFLLKIQLIVNVYHQQSYHYALFEKLDKKEPGLVSSLMFPGLFNDTAYKCFSKGDSLTAIKYTIWYFKSTQSPLPHTSQFPLTSSCCLINIIKYKCRNPVSSVAQIIVTSLLHNHQFKPLLSSIQNLKPYSKTQSSLGVHPTLTKYSIQGNIWANGY</sequence>
<name>A0A6G0T282_APHGL</name>
<reference evidence="1 2" key="1">
    <citation type="submission" date="2019-08" db="EMBL/GenBank/DDBJ databases">
        <title>The genome of the soybean aphid Biotype 1, its phylome, world population structure and adaptation to the North American continent.</title>
        <authorList>
            <person name="Giordano R."/>
            <person name="Donthu R.K."/>
            <person name="Hernandez A.G."/>
            <person name="Wright C.L."/>
            <person name="Zimin A.V."/>
        </authorList>
    </citation>
    <scope>NUCLEOTIDE SEQUENCE [LARGE SCALE GENOMIC DNA]</scope>
    <source>
        <tissue evidence="1">Whole aphids</tissue>
    </source>
</reference>
<protein>
    <submittedName>
        <fullName evidence="1">Uncharacterized protein</fullName>
    </submittedName>
</protein>
<gene>
    <name evidence="1" type="ORF">AGLY_014662</name>
</gene>
<organism evidence="1 2">
    <name type="scientific">Aphis glycines</name>
    <name type="common">Soybean aphid</name>
    <dbReference type="NCBI Taxonomy" id="307491"/>
    <lineage>
        <taxon>Eukaryota</taxon>
        <taxon>Metazoa</taxon>
        <taxon>Ecdysozoa</taxon>
        <taxon>Arthropoda</taxon>
        <taxon>Hexapoda</taxon>
        <taxon>Insecta</taxon>
        <taxon>Pterygota</taxon>
        <taxon>Neoptera</taxon>
        <taxon>Paraneoptera</taxon>
        <taxon>Hemiptera</taxon>
        <taxon>Sternorrhyncha</taxon>
        <taxon>Aphidomorpha</taxon>
        <taxon>Aphidoidea</taxon>
        <taxon>Aphididae</taxon>
        <taxon>Aphidini</taxon>
        <taxon>Aphis</taxon>
        <taxon>Aphis</taxon>
    </lineage>
</organism>